<sequence length="155" mass="18091">MVAINENGTDVSLWELPEKFLGTFKSKESVNFDAFLRIREIPTIIRKALKYITFCKKIEKNDDGTYNISTSVFGSSYKCRRITFNRPSVMCSKDGSKRIITFYYDVTSDSLVEVMQFENGCFKLQLSYYYFDGETLVWKCCAQNVSAKRFYKRVD</sequence>
<evidence type="ECO:0000313" key="2">
    <source>
        <dbReference type="WBParaSite" id="RSKR_0001065150.1"/>
    </source>
</evidence>
<dbReference type="Proteomes" id="UP000095286">
    <property type="component" value="Unplaced"/>
</dbReference>
<name>A0AC35UEE2_9BILA</name>
<proteinExistence type="predicted"/>
<dbReference type="WBParaSite" id="RSKR_0001065150.1">
    <property type="protein sequence ID" value="RSKR_0001065150.1"/>
    <property type="gene ID" value="RSKR_0001065150"/>
</dbReference>
<protein>
    <submittedName>
        <fullName evidence="2">Uncharacterized protein</fullName>
    </submittedName>
</protein>
<organism evidence="1 2">
    <name type="scientific">Rhabditophanes sp. KR3021</name>
    <dbReference type="NCBI Taxonomy" id="114890"/>
    <lineage>
        <taxon>Eukaryota</taxon>
        <taxon>Metazoa</taxon>
        <taxon>Ecdysozoa</taxon>
        <taxon>Nematoda</taxon>
        <taxon>Chromadorea</taxon>
        <taxon>Rhabditida</taxon>
        <taxon>Tylenchina</taxon>
        <taxon>Panagrolaimomorpha</taxon>
        <taxon>Strongyloidoidea</taxon>
        <taxon>Alloionematidae</taxon>
        <taxon>Rhabditophanes</taxon>
    </lineage>
</organism>
<reference evidence="2" key="1">
    <citation type="submission" date="2016-11" db="UniProtKB">
        <authorList>
            <consortium name="WormBaseParasite"/>
        </authorList>
    </citation>
    <scope>IDENTIFICATION</scope>
    <source>
        <strain evidence="2">KR3021</strain>
    </source>
</reference>
<evidence type="ECO:0000313" key="1">
    <source>
        <dbReference type="Proteomes" id="UP000095286"/>
    </source>
</evidence>
<accession>A0AC35UEE2</accession>